<dbReference type="AlphaFoldDB" id="A0A7S3VCI7"/>
<evidence type="ECO:0000313" key="1">
    <source>
        <dbReference type="EMBL" id="CAE0471934.1"/>
    </source>
</evidence>
<accession>A0A7S3VCI7</accession>
<organism evidence="1">
    <name type="scientific">Chaetoceros debilis</name>
    <dbReference type="NCBI Taxonomy" id="122233"/>
    <lineage>
        <taxon>Eukaryota</taxon>
        <taxon>Sar</taxon>
        <taxon>Stramenopiles</taxon>
        <taxon>Ochrophyta</taxon>
        <taxon>Bacillariophyta</taxon>
        <taxon>Coscinodiscophyceae</taxon>
        <taxon>Chaetocerotophycidae</taxon>
        <taxon>Chaetocerotales</taxon>
        <taxon>Chaetocerotaceae</taxon>
        <taxon>Chaetoceros</taxon>
    </lineage>
</organism>
<protein>
    <submittedName>
        <fullName evidence="1">Uncharacterized protein</fullName>
    </submittedName>
</protein>
<name>A0A7S3VCI7_9STRA</name>
<dbReference type="EMBL" id="HBIO01021770">
    <property type="protein sequence ID" value="CAE0471934.1"/>
    <property type="molecule type" value="Transcribed_RNA"/>
</dbReference>
<sequence length="222" mass="26019">MMNEQSNDSMKKSSMKLSFLLKQKRCKEQDIGESRGNHAHTYPKDRDKFVDRRLALSTADRPVFSSERIIGKSPKNYAKGSFFLEVENQRGRIRSKSCPDIFVDTSFEASQFKREMRKISTSNCRIQRLFEERCASDLKRSHLSHFNGLHTLFLDDQADDKDKEAINLLRRIGSSGDSLLTYVRDSMRRKYSKKSAHCYEDNGIQQQRKKNNNTKFTLFRRK</sequence>
<proteinExistence type="predicted"/>
<reference evidence="1" key="1">
    <citation type="submission" date="2021-01" db="EMBL/GenBank/DDBJ databases">
        <authorList>
            <person name="Corre E."/>
            <person name="Pelletier E."/>
            <person name="Niang G."/>
            <person name="Scheremetjew M."/>
            <person name="Finn R."/>
            <person name="Kale V."/>
            <person name="Holt S."/>
            <person name="Cochrane G."/>
            <person name="Meng A."/>
            <person name="Brown T."/>
            <person name="Cohen L."/>
        </authorList>
    </citation>
    <scope>NUCLEOTIDE SEQUENCE</scope>
    <source>
        <strain evidence="1">MM31A-1</strain>
    </source>
</reference>
<gene>
    <name evidence="1" type="ORF">CDEB00056_LOCUS16787</name>
</gene>